<dbReference type="PROSITE" id="PS50920">
    <property type="entry name" value="SOLCAR"/>
    <property type="match status" value="2"/>
</dbReference>
<dbReference type="SUPFAM" id="SSF103506">
    <property type="entry name" value="Mitochondrial carrier"/>
    <property type="match status" value="1"/>
</dbReference>
<dbReference type="PANTHER" id="PTHR45624">
    <property type="entry name" value="MITOCHONDRIAL BASIC AMINO ACIDS TRANSPORTER-RELATED"/>
    <property type="match status" value="1"/>
</dbReference>
<sequence length="341" mass="36526">MNAASSSLPSTATSTTAQLEAPPALPPSNALGQPASAASTSSGMTIRGFLVGVATGATKLAVGHPFDTIKVRLQTEGKSGRFGGALDCVRKTIAREGIRGLYKGATPPLLGWALMDSVQLGTLTNLRILQQSDPNTPLTVGQHALAGLGAGATVSLVATPVEFLKAKLQVQYGDAATTRFRGPVDCVKQVIRSHKWGILGLWAQLPATLLFRSNFWLLWGSYEVFTQQLRHWHVGEAWIPFLAGGLAANAFWAVSFPADVIKNRMMTQPLVPPSPNPYRSIASTARHIYATEGARGFSEVRHLPTSILSNKWGSTHCFRVLESGARRLGLNQRVKSIATDH</sequence>
<accession>A0A1Y2HVY3</accession>
<evidence type="ECO:0000256" key="10">
    <source>
        <dbReference type="RuleBase" id="RU000488"/>
    </source>
</evidence>
<proteinExistence type="inferred from homology"/>
<feature type="region of interest" description="Disordered" evidence="11">
    <location>
        <begin position="1"/>
        <end position="37"/>
    </location>
</feature>
<feature type="transmembrane region" description="Helical" evidence="12">
    <location>
        <begin position="237"/>
        <end position="256"/>
    </location>
</feature>
<dbReference type="PANTHER" id="PTHR45624:SF57">
    <property type="entry name" value="MITOCHONDRIAL SUBSTRATE CARRIER FAMILY PROTEIN L"/>
    <property type="match status" value="1"/>
</dbReference>
<keyword evidence="4 9" id="KW-0812">Transmembrane</keyword>
<feature type="transmembrane region" description="Helical" evidence="12">
    <location>
        <begin position="198"/>
        <end position="217"/>
    </location>
</feature>
<evidence type="ECO:0000256" key="6">
    <source>
        <dbReference type="ARBA" id="ARBA00022989"/>
    </source>
</evidence>
<evidence type="ECO:0000256" key="8">
    <source>
        <dbReference type="ARBA" id="ARBA00023136"/>
    </source>
</evidence>
<comment type="subcellular location">
    <subcellularLocation>
        <location evidence="1">Mitochondrion membrane</location>
        <topology evidence="1">Multi-pass membrane protein</topology>
    </subcellularLocation>
</comment>
<keyword evidence="5" id="KW-0677">Repeat</keyword>
<feature type="repeat" description="Solcar" evidence="9">
    <location>
        <begin position="43"/>
        <end position="129"/>
    </location>
</feature>
<evidence type="ECO:0000313" key="13">
    <source>
        <dbReference type="EMBL" id="ORZ38758.1"/>
    </source>
</evidence>
<dbReference type="InterPro" id="IPR050567">
    <property type="entry name" value="Mitochondrial_Carrier"/>
</dbReference>
<feature type="compositionally biased region" description="Low complexity" evidence="11">
    <location>
        <begin position="1"/>
        <end position="17"/>
    </location>
</feature>
<dbReference type="Pfam" id="PF00153">
    <property type="entry name" value="Mito_carr"/>
    <property type="match status" value="3"/>
</dbReference>
<gene>
    <name evidence="13" type="ORF">BCR44DRAFT_1281189</name>
</gene>
<evidence type="ECO:0000256" key="11">
    <source>
        <dbReference type="SAM" id="MobiDB-lite"/>
    </source>
</evidence>
<keyword evidence="3 10" id="KW-0813">Transport</keyword>
<keyword evidence="6 12" id="KW-1133">Transmembrane helix</keyword>
<comment type="similarity">
    <text evidence="2 10">Belongs to the mitochondrial carrier (TC 2.A.29) family.</text>
</comment>
<dbReference type="InterPro" id="IPR023395">
    <property type="entry name" value="MCP_dom_sf"/>
</dbReference>
<dbReference type="EMBL" id="MCFL01000007">
    <property type="protein sequence ID" value="ORZ38758.1"/>
    <property type="molecule type" value="Genomic_DNA"/>
</dbReference>
<dbReference type="GO" id="GO:0031966">
    <property type="term" value="C:mitochondrial membrane"/>
    <property type="evidence" value="ECO:0007669"/>
    <property type="project" value="UniProtKB-SubCell"/>
</dbReference>
<reference evidence="13 14" key="1">
    <citation type="submission" date="2016-07" db="EMBL/GenBank/DDBJ databases">
        <title>Pervasive Adenine N6-methylation of Active Genes in Fungi.</title>
        <authorList>
            <consortium name="DOE Joint Genome Institute"/>
            <person name="Mondo S.J."/>
            <person name="Dannebaum R.O."/>
            <person name="Kuo R.C."/>
            <person name="Labutti K."/>
            <person name="Haridas S."/>
            <person name="Kuo A."/>
            <person name="Salamov A."/>
            <person name="Ahrendt S.R."/>
            <person name="Lipzen A."/>
            <person name="Sullivan W."/>
            <person name="Andreopoulos W.B."/>
            <person name="Clum A."/>
            <person name="Lindquist E."/>
            <person name="Daum C."/>
            <person name="Ramamoorthy G.K."/>
            <person name="Gryganskyi A."/>
            <person name="Culley D."/>
            <person name="Magnuson J.K."/>
            <person name="James T.Y."/>
            <person name="O'Malley M.A."/>
            <person name="Stajich J.E."/>
            <person name="Spatafora J.W."/>
            <person name="Visel A."/>
            <person name="Grigoriev I.V."/>
        </authorList>
    </citation>
    <scope>NUCLEOTIDE SEQUENCE [LARGE SCALE GENOMIC DNA]</scope>
    <source>
        <strain evidence="13 14">PL171</strain>
    </source>
</reference>
<keyword evidence="7" id="KW-0496">Mitochondrion</keyword>
<dbReference type="AlphaFoldDB" id="A0A1Y2HVY3"/>
<dbReference type="STRING" id="765915.A0A1Y2HVY3"/>
<evidence type="ECO:0000256" key="1">
    <source>
        <dbReference type="ARBA" id="ARBA00004225"/>
    </source>
</evidence>
<organism evidence="13 14">
    <name type="scientific">Catenaria anguillulae PL171</name>
    <dbReference type="NCBI Taxonomy" id="765915"/>
    <lineage>
        <taxon>Eukaryota</taxon>
        <taxon>Fungi</taxon>
        <taxon>Fungi incertae sedis</taxon>
        <taxon>Blastocladiomycota</taxon>
        <taxon>Blastocladiomycetes</taxon>
        <taxon>Blastocladiales</taxon>
        <taxon>Catenariaceae</taxon>
        <taxon>Catenaria</taxon>
    </lineage>
</organism>
<evidence type="ECO:0000256" key="7">
    <source>
        <dbReference type="ARBA" id="ARBA00023128"/>
    </source>
</evidence>
<keyword evidence="14" id="KW-1185">Reference proteome</keyword>
<evidence type="ECO:0000256" key="2">
    <source>
        <dbReference type="ARBA" id="ARBA00006375"/>
    </source>
</evidence>
<feature type="repeat" description="Solcar" evidence="9">
    <location>
        <begin position="138"/>
        <end position="228"/>
    </location>
</feature>
<evidence type="ECO:0000256" key="12">
    <source>
        <dbReference type="SAM" id="Phobius"/>
    </source>
</evidence>
<dbReference type="OrthoDB" id="193856at2759"/>
<evidence type="ECO:0000256" key="3">
    <source>
        <dbReference type="ARBA" id="ARBA00022448"/>
    </source>
</evidence>
<comment type="caution">
    <text evidence="13">The sequence shown here is derived from an EMBL/GenBank/DDBJ whole genome shotgun (WGS) entry which is preliminary data.</text>
</comment>
<dbReference type="Proteomes" id="UP000193411">
    <property type="component" value="Unassembled WGS sequence"/>
</dbReference>
<name>A0A1Y2HVY3_9FUNG</name>
<protein>
    <submittedName>
        <fullName evidence="13">Mitochondrial carrier domain-containing protein</fullName>
    </submittedName>
</protein>
<dbReference type="GO" id="GO:0000064">
    <property type="term" value="F:L-ornithine transmembrane transporter activity"/>
    <property type="evidence" value="ECO:0007669"/>
    <property type="project" value="TreeGrafter"/>
</dbReference>
<keyword evidence="8 9" id="KW-0472">Membrane</keyword>
<evidence type="ECO:0000256" key="9">
    <source>
        <dbReference type="PROSITE-ProRule" id="PRU00282"/>
    </source>
</evidence>
<dbReference type="InterPro" id="IPR018108">
    <property type="entry name" value="MCP_transmembrane"/>
</dbReference>
<dbReference type="Gene3D" id="1.50.40.10">
    <property type="entry name" value="Mitochondrial carrier domain"/>
    <property type="match status" value="1"/>
</dbReference>
<dbReference type="GO" id="GO:1990575">
    <property type="term" value="P:mitochondrial L-ornithine transmembrane transport"/>
    <property type="evidence" value="ECO:0007669"/>
    <property type="project" value="TreeGrafter"/>
</dbReference>
<evidence type="ECO:0000313" key="14">
    <source>
        <dbReference type="Proteomes" id="UP000193411"/>
    </source>
</evidence>
<evidence type="ECO:0000256" key="4">
    <source>
        <dbReference type="ARBA" id="ARBA00022692"/>
    </source>
</evidence>
<evidence type="ECO:0000256" key="5">
    <source>
        <dbReference type="ARBA" id="ARBA00022737"/>
    </source>
</evidence>